<name>F0XRN8_GROCL</name>
<dbReference type="PANTHER" id="PTHR42100:SF1">
    <property type="entry name" value="OXIDOREDUCTASE 178 KDA SUBUNIT, PUTATIVE (AFU_ORTHOLOGUE AFUA_8G04320)-RELATED"/>
    <property type="match status" value="1"/>
</dbReference>
<sequence>MLPLRQRAACMARQARLRPVMPASRASRAFASTDSHSHDHHDHHDRHDSHASVDEPMGKGFYVALAAIPATWILYTLKNSGKDGQPTALESYFSKFDYLTEQWEVRNTLRTAAIEQATHDRILLQTVPRNSQVDLRFPEVFQSGSPYNVPAGHAVNLNHVVAHYKDQHYKETERQAKAAAKE</sequence>
<protein>
    <submittedName>
        <fullName evidence="2">NADH-ubiquinone oxidoreductase</fullName>
    </submittedName>
</protein>
<organism evidence="3">
    <name type="scientific">Grosmannia clavigera (strain kw1407 / UAMH 11150)</name>
    <name type="common">Blue stain fungus</name>
    <name type="synonym">Graphiocladiella clavigera</name>
    <dbReference type="NCBI Taxonomy" id="655863"/>
    <lineage>
        <taxon>Eukaryota</taxon>
        <taxon>Fungi</taxon>
        <taxon>Dikarya</taxon>
        <taxon>Ascomycota</taxon>
        <taxon>Pezizomycotina</taxon>
        <taxon>Sordariomycetes</taxon>
        <taxon>Sordariomycetidae</taxon>
        <taxon>Ophiostomatales</taxon>
        <taxon>Ophiostomataceae</taxon>
        <taxon>Leptographium</taxon>
    </lineage>
</organism>
<reference evidence="2 3" key="1">
    <citation type="journal article" date="2011" name="Proc. Natl. Acad. Sci. U.S.A.">
        <title>Genome and transcriptome analyses of the mountain pine beetle-fungal symbiont Grosmannia clavigera, a lodgepole pine pathogen.</title>
        <authorList>
            <person name="DiGuistini S."/>
            <person name="Wang Y."/>
            <person name="Liao N.Y."/>
            <person name="Taylor G."/>
            <person name="Tanguay P."/>
            <person name="Feau N."/>
            <person name="Henrissat B."/>
            <person name="Chan S.K."/>
            <person name="Hesse-Orce U."/>
            <person name="Alamouti S.M."/>
            <person name="Tsui C.K.M."/>
            <person name="Docking R.T."/>
            <person name="Levasseur A."/>
            <person name="Haridas S."/>
            <person name="Robertson G."/>
            <person name="Birol I."/>
            <person name="Holt R.A."/>
            <person name="Marra M.A."/>
            <person name="Hamelin R.C."/>
            <person name="Hirst M."/>
            <person name="Jones S.J.M."/>
            <person name="Bohlmann J."/>
            <person name="Breuil C."/>
        </authorList>
    </citation>
    <scope>NUCLEOTIDE SEQUENCE [LARGE SCALE GENOMIC DNA]</scope>
    <source>
        <strain evidence="3">kw1407 / UAMH 11150</strain>
    </source>
</reference>
<evidence type="ECO:0000313" key="2">
    <source>
        <dbReference type="EMBL" id="EFW99523.1"/>
    </source>
</evidence>
<keyword evidence="2" id="KW-0830">Ubiquinone</keyword>
<dbReference type="AlphaFoldDB" id="F0XRN8"/>
<dbReference type="InParanoid" id="F0XRN8"/>
<dbReference type="PANTHER" id="PTHR42100">
    <property type="entry name" value="OXIDOREDUCTASE 178 KDA SUBUNIT, PUTATIVE (AFU_ORTHOLOGUE AFUA_8G04320)-RELATED"/>
    <property type="match status" value="1"/>
</dbReference>
<accession>F0XRN8</accession>
<dbReference type="RefSeq" id="XP_014169006.1">
    <property type="nucleotide sequence ID" value="XM_014313531.1"/>
</dbReference>
<dbReference type="InterPro" id="IPR034444">
    <property type="entry name" value="Nuo17.8"/>
</dbReference>
<dbReference type="EMBL" id="GL629990">
    <property type="protein sequence ID" value="EFW99523.1"/>
    <property type="molecule type" value="Genomic_DNA"/>
</dbReference>
<keyword evidence="3" id="KW-1185">Reference proteome</keyword>
<dbReference type="GO" id="GO:0005739">
    <property type="term" value="C:mitochondrion"/>
    <property type="evidence" value="ECO:0007669"/>
    <property type="project" value="InterPro"/>
</dbReference>
<dbReference type="GeneID" id="25981485"/>
<proteinExistence type="predicted"/>
<dbReference type="Proteomes" id="UP000007796">
    <property type="component" value="Unassembled WGS sequence"/>
</dbReference>
<feature type="compositionally biased region" description="Basic and acidic residues" evidence="1">
    <location>
        <begin position="35"/>
        <end position="53"/>
    </location>
</feature>
<feature type="region of interest" description="Disordered" evidence="1">
    <location>
        <begin position="15"/>
        <end position="53"/>
    </location>
</feature>
<gene>
    <name evidence="2" type="ORF">CMQ_7891</name>
</gene>
<evidence type="ECO:0000313" key="3">
    <source>
        <dbReference type="Proteomes" id="UP000007796"/>
    </source>
</evidence>
<dbReference type="STRING" id="655863.F0XRN8"/>
<dbReference type="HOGENOM" id="CLU_095735_0_1_1"/>
<dbReference type="OrthoDB" id="2120038at2759"/>
<evidence type="ECO:0000256" key="1">
    <source>
        <dbReference type="SAM" id="MobiDB-lite"/>
    </source>
</evidence>
<dbReference type="eggNOG" id="ENOG502S7GA">
    <property type="taxonomic scope" value="Eukaryota"/>
</dbReference>